<dbReference type="GO" id="GO:0016853">
    <property type="term" value="F:isomerase activity"/>
    <property type="evidence" value="ECO:0007669"/>
    <property type="project" value="UniProtKB-KW"/>
</dbReference>
<keyword evidence="2" id="KW-0413">Isomerase</keyword>
<evidence type="ECO:0000313" key="3">
    <source>
        <dbReference type="Proteomes" id="UP001166674"/>
    </source>
</evidence>
<dbReference type="Proteomes" id="UP001166674">
    <property type="component" value="Unassembled WGS sequence"/>
</dbReference>
<gene>
    <name evidence="2" type="ORF">SUZIE_101270</name>
</gene>
<evidence type="ECO:0000313" key="2">
    <source>
        <dbReference type="EMBL" id="MBZ3869105.1"/>
    </source>
</evidence>
<evidence type="ECO:0000256" key="1">
    <source>
        <dbReference type="SAM" id="MobiDB-lite"/>
    </source>
</evidence>
<sequence>MVSCAEPSKPTVPLPSGVPPLEDFKVLDGVEDSEGEEEEEEEDDDDLSELPPLRAWDSPLWRRLSSPRVPGSHGA</sequence>
<accession>A0AA41MC17</accession>
<protein>
    <submittedName>
        <fullName evidence="2">Peptidyl-prolyl cis-trans isomerase FKBP8</fullName>
    </submittedName>
</protein>
<keyword evidence="3" id="KW-1185">Reference proteome</keyword>
<dbReference type="EMBL" id="JAATJV010132547">
    <property type="protein sequence ID" value="MBZ3869105.1"/>
    <property type="molecule type" value="Genomic_DNA"/>
</dbReference>
<organism evidence="2 3">
    <name type="scientific">Sciurus carolinensis</name>
    <name type="common">Eastern gray squirrel</name>
    <dbReference type="NCBI Taxonomy" id="30640"/>
    <lineage>
        <taxon>Eukaryota</taxon>
        <taxon>Metazoa</taxon>
        <taxon>Chordata</taxon>
        <taxon>Craniata</taxon>
        <taxon>Vertebrata</taxon>
        <taxon>Euteleostomi</taxon>
        <taxon>Mammalia</taxon>
        <taxon>Eutheria</taxon>
        <taxon>Euarchontoglires</taxon>
        <taxon>Glires</taxon>
        <taxon>Rodentia</taxon>
        <taxon>Sciuromorpha</taxon>
        <taxon>Sciuridae</taxon>
        <taxon>Sciurinae</taxon>
        <taxon>Sciurini</taxon>
        <taxon>Sciurus</taxon>
    </lineage>
</organism>
<feature type="region of interest" description="Disordered" evidence="1">
    <location>
        <begin position="1"/>
        <end position="75"/>
    </location>
</feature>
<feature type="compositionally biased region" description="Acidic residues" evidence="1">
    <location>
        <begin position="29"/>
        <end position="48"/>
    </location>
</feature>
<reference evidence="2" key="1">
    <citation type="submission" date="2020-03" db="EMBL/GenBank/DDBJ databases">
        <title>Studies in the Genomics of Life Span.</title>
        <authorList>
            <person name="Glass D."/>
        </authorList>
    </citation>
    <scope>NUCLEOTIDE SEQUENCE</scope>
    <source>
        <strain evidence="2">SUZIE</strain>
        <tissue evidence="2">Muscle</tissue>
    </source>
</reference>
<comment type="caution">
    <text evidence="2">The sequence shown here is derived from an EMBL/GenBank/DDBJ whole genome shotgun (WGS) entry which is preliminary data.</text>
</comment>
<proteinExistence type="predicted"/>
<name>A0AA41MC17_SCICA</name>
<dbReference type="AlphaFoldDB" id="A0AA41MC17"/>